<dbReference type="EMBL" id="BK059107">
    <property type="protein sequence ID" value="DAE31347.1"/>
    <property type="molecule type" value="Genomic_DNA"/>
</dbReference>
<keyword evidence="1" id="KW-0472">Membrane</keyword>
<reference evidence="2" key="1">
    <citation type="journal article" date="2021" name="Proc. Natl. Acad. Sci. U.S.A.">
        <title>A Catalog of Tens of Thousands of Viruses from Human Metagenomes Reveals Hidden Associations with Chronic Diseases.</title>
        <authorList>
            <person name="Tisza M.J."/>
            <person name="Buck C.B."/>
        </authorList>
    </citation>
    <scope>NUCLEOTIDE SEQUENCE</scope>
    <source>
        <strain evidence="2">CtDJ83</strain>
    </source>
</reference>
<evidence type="ECO:0000313" key="2">
    <source>
        <dbReference type="EMBL" id="DAE31347.1"/>
    </source>
</evidence>
<dbReference type="PROSITE" id="PS51257">
    <property type="entry name" value="PROKAR_LIPOPROTEIN"/>
    <property type="match status" value="1"/>
</dbReference>
<name>A0A8S5RJJ5_9VIRU</name>
<feature type="transmembrane region" description="Helical" evidence="1">
    <location>
        <begin position="143"/>
        <end position="161"/>
    </location>
</feature>
<keyword evidence="1" id="KW-1133">Transmembrane helix</keyword>
<protein>
    <submittedName>
        <fullName evidence="2">Outer membrane protein</fullName>
    </submittedName>
</protein>
<sequence>MRFIALIASFVTASLVIAGCGTKRVASIETKEHVRDSVRVEYRERVEWKHDTVTIEIPKQTTERMVKDTVSLLENDYAKSIAKLLPSGELYHWLSTKPQKKPVEVETPIYHKEKTTDKGRTVTIEKTKTIEVNRLTPWQKKQIAGFWVLSIVVLGYAGFVTRKLWLPLVRRLI</sequence>
<accession>A0A8S5RJJ5</accession>
<keyword evidence="1" id="KW-0812">Transmembrane</keyword>
<evidence type="ECO:0000256" key="1">
    <source>
        <dbReference type="SAM" id="Phobius"/>
    </source>
</evidence>
<proteinExistence type="predicted"/>
<organism evidence="2">
    <name type="scientific">virus sp. ctDJ83</name>
    <dbReference type="NCBI Taxonomy" id="2827625"/>
    <lineage>
        <taxon>Viruses</taxon>
    </lineage>
</organism>